<dbReference type="AlphaFoldDB" id="G7GLU0"/>
<evidence type="ECO:0000259" key="4">
    <source>
        <dbReference type="Pfam" id="PF00501"/>
    </source>
</evidence>
<name>G7GLU0_9ACTN</name>
<dbReference type="InterPro" id="IPR042099">
    <property type="entry name" value="ANL_N_sf"/>
</dbReference>
<dbReference type="EMBL" id="BAED01000020">
    <property type="protein sequence ID" value="GAB04565.1"/>
    <property type="molecule type" value="Genomic_DNA"/>
</dbReference>
<feature type="region of interest" description="Disordered" evidence="3">
    <location>
        <begin position="501"/>
        <end position="532"/>
    </location>
</feature>
<feature type="domain" description="AMP-dependent synthetase/ligase" evidence="4">
    <location>
        <begin position="1"/>
        <end position="215"/>
    </location>
</feature>
<evidence type="ECO:0000256" key="3">
    <source>
        <dbReference type="SAM" id="MobiDB-lite"/>
    </source>
</evidence>
<reference evidence="5 6" key="1">
    <citation type="submission" date="2011-11" db="EMBL/GenBank/DDBJ databases">
        <title>Whole genome shotgun sequence of Gordonia amarae NBRC 15530.</title>
        <authorList>
            <person name="Takarada H."/>
            <person name="Hosoyama A."/>
            <person name="Tsuchikane K."/>
            <person name="Katsumata H."/>
            <person name="Yamazaki S."/>
            <person name="Fujita N."/>
        </authorList>
    </citation>
    <scope>NUCLEOTIDE SEQUENCE [LARGE SCALE GENOMIC DNA]</scope>
    <source>
        <strain evidence="5 6">NBRC 15530</strain>
    </source>
</reference>
<dbReference type="Gene3D" id="3.40.50.12780">
    <property type="entry name" value="N-terminal domain of ligase-like"/>
    <property type="match status" value="1"/>
</dbReference>
<sequence length="584" mass="61369">MMAAWRLGAIATPVNPQFLIPEAQRQLDDCDAALVVVERYELDINRPQLLVDDLDTTRNPSWQPPAQPATDDNALLIYTSGSTGRPKGVRLAHANLQYMGSAIGLNSDLSSTDHALLILPLFHVNAIAVSFLAPILAGGQLSITGAFSVTRFFDDVATLRPTYFSAVPTIYALLVSSKPDDTDTSSLRFAICGAAPISRELLARAEEVLGLPILEVGVPAGVPHAGVVVVLIGRVAQSGGLISVGRGDRCALGYGEDHVAGIASGSEPELVALEEWEDLLGGRKAVRTDDRELLAGVEDPSDELSPKGEGGIRQNHIGLVAERGDLGGTKVAVAVKVLPSEVVDVDDAVAVSVLSGQYELLAVDAGLGLVELRRLGLEQRGLVRDQVEVAVGCVASGDQLLEAEPAEVQGKELGEVRPLGIVAREQDHLVAEDIRVVVAIGVDLVLDGGPQGVILIESRVLRGDEAAVAAVPLGRRGGHCHVLIVVSGTDNAGERPRVCREKKKENPMRGSPVAAGREQVKTPRARCPRGLQRSRSTAATMASARYSAFSALPMCCVASNAASISSGVMSSLSSSMWPSRSQAG</sequence>
<dbReference type="Pfam" id="PF00501">
    <property type="entry name" value="AMP-binding"/>
    <property type="match status" value="1"/>
</dbReference>
<protein>
    <submittedName>
        <fullName evidence="5">Putative acid--CoA ligase</fullName>
    </submittedName>
</protein>
<dbReference type="GO" id="GO:0031956">
    <property type="term" value="F:medium-chain fatty acid-CoA ligase activity"/>
    <property type="evidence" value="ECO:0007669"/>
    <property type="project" value="TreeGrafter"/>
</dbReference>
<evidence type="ECO:0000256" key="1">
    <source>
        <dbReference type="ARBA" id="ARBA00006432"/>
    </source>
</evidence>
<dbReference type="Proteomes" id="UP000006023">
    <property type="component" value="Unassembled WGS sequence"/>
</dbReference>
<proteinExistence type="inferred from homology"/>
<comment type="caution">
    <text evidence="5">The sequence shown here is derived from an EMBL/GenBank/DDBJ whole genome shotgun (WGS) entry which is preliminary data.</text>
</comment>
<dbReference type="GO" id="GO:0006631">
    <property type="term" value="P:fatty acid metabolic process"/>
    <property type="evidence" value="ECO:0007669"/>
    <property type="project" value="TreeGrafter"/>
</dbReference>
<evidence type="ECO:0000313" key="5">
    <source>
        <dbReference type="EMBL" id="GAB04565.1"/>
    </source>
</evidence>
<dbReference type="InterPro" id="IPR000873">
    <property type="entry name" value="AMP-dep_synth/lig_dom"/>
</dbReference>
<dbReference type="PANTHER" id="PTHR43201">
    <property type="entry name" value="ACYL-COA SYNTHETASE"/>
    <property type="match status" value="1"/>
</dbReference>
<dbReference type="PROSITE" id="PS00455">
    <property type="entry name" value="AMP_BINDING"/>
    <property type="match status" value="1"/>
</dbReference>
<dbReference type="SUPFAM" id="SSF56801">
    <property type="entry name" value="Acetyl-CoA synthetase-like"/>
    <property type="match status" value="1"/>
</dbReference>
<dbReference type="eggNOG" id="COG0318">
    <property type="taxonomic scope" value="Bacteria"/>
</dbReference>
<dbReference type="InterPro" id="IPR020845">
    <property type="entry name" value="AMP-binding_CS"/>
</dbReference>
<gene>
    <name evidence="5" type="ORF">GOAMR_20_01115</name>
</gene>
<keyword evidence="6" id="KW-1185">Reference proteome</keyword>
<keyword evidence="2 5" id="KW-0436">Ligase</keyword>
<dbReference type="PANTHER" id="PTHR43201:SF5">
    <property type="entry name" value="MEDIUM-CHAIN ACYL-COA LIGASE ACSF2, MITOCHONDRIAL"/>
    <property type="match status" value="1"/>
</dbReference>
<evidence type="ECO:0000256" key="2">
    <source>
        <dbReference type="ARBA" id="ARBA00022598"/>
    </source>
</evidence>
<organism evidence="5 6">
    <name type="scientific">Gordonia amarae NBRC 15530</name>
    <dbReference type="NCBI Taxonomy" id="1075090"/>
    <lineage>
        <taxon>Bacteria</taxon>
        <taxon>Bacillati</taxon>
        <taxon>Actinomycetota</taxon>
        <taxon>Actinomycetes</taxon>
        <taxon>Mycobacteriales</taxon>
        <taxon>Gordoniaceae</taxon>
        <taxon>Gordonia</taxon>
    </lineage>
</organism>
<comment type="similarity">
    <text evidence="1">Belongs to the ATP-dependent AMP-binding enzyme family.</text>
</comment>
<evidence type="ECO:0000313" key="6">
    <source>
        <dbReference type="Proteomes" id="UP000006023"/>
    </source>
</evidence>
<dbReference type="STRING" id="1075090.GOAMR_20_01115"/>
<accession>G7GLU0</accession>